<keyword evidence="6" id="KW-1185">Reference proteome</keyword>
<feature type="region of interest" description="Disordered" evidence="3">
    <location>
        <begin position="191"/>
        <end position="221"/>
    </location>
</feature>
<feature type="compositionally biased region" description="Basic and acidic residues" evidence="3">
    <location>
        <begin position="191"/>
        <end position="201"/>
    </location>
</feature>
<sequence length="589" mass="66452">MQRYSNMNLPPERAMQPVHRRRISANGRMKQLEASQGKDVKSRVIIKPTKKLDCPALIDIREVALFPKFEASDDSQATKENQKKRLRMAIQHGSAVWKKAFLFTLPGKDEHQNHPVGLEGGALEHADKRLIQKIYEICSQGITDTHTVKKMLHEYALTICPDVTSIYNKRFFPDGKIVRNHIKRYAKIKEEKEIEHDHQDDDVGDDDTGAGYSGGESFHDDDGNEVIKGAHWHCYKCKNGFNRRDEAIKHYKTHFRNPQTTFQIQITQNEEAAASIPTEAYTHSSDMSMTHRGLDGMVTGVGAIETVGLNDTQTIMIIQDESGHIPALSDSQQETVSTSPTYIHATPTIDSTSELRIQQLQDKVSELERQAAIREMKIQALEAKVASYKAREKELLEQMALPNDKTIQDMCKTLENQHKELIRQQLKHVHNTLRLTSNQSTPTTTTKMIILNPMTQSIPQGTSLLNSGLGHALNFHSPQTVSVNISTRNAEESNLIATMNQEHGTDIVESAIQSNSINEATDGIEQDDGTEKVEHLHGKHVTFDDGDRVSDHSYDESIEVHLQTEFKQDHDETVVEEVVEPVTFQGTYK</sequence>
<dbReference type="PANTHER" id="PTHR47456:SF1">
    <property type="entry name" value="PHD-TYPE DOMAIN-CONTAINING PROTEIN"/>
    <property type="match status" value="1"/>
</dbReference>
<feature type="coiled-coil region" evidence="2">
    <location>
        <begin position="350"/>
        <end position="398"/>
    </location>
</feature>
<evidence type="ECO:0000256" key="1">
    <source>
        <dbReference type="PROSITE-ProRule" id="PRU00042"/>
    </source>
</evidence>
<evidence type="ECO:0000259" key="4">
    <source>
        <dbReference type="PROSITE" id="PS50157"/>
    </source>
</evidence>
<dbReference type="InterPro" id="IPR029309">
    <property type="entry name" value="CaRF"/>
</dbReference>
<dbReference type="Pfam" id="PF15299">
    <property type="entry name" value="ALS2CR8"/>
    <property type="match status" value="1"/>
</dbReference>
<dbReference type="PROSITE" id="PS50157">
    <property type="entry name" value="ZINC_FINGER_C2H2_2"/>
    <property type="match status" value="1"/>
</dbReference>
<dbReference type="EMBL" id="CP111015">
    <property type="protein sequence ID" value="WAR01360.1"/>
    <property type="molecule type" value="Genomic_DNA"/>
</dbReference>
<evidence type="ECO:0000313" key="6">
    <source>
        <dbReference type="Proteomes" id="UP001164746"/>
    </source>
</evidence>
<organism evidence="5 6">
    <name type="scientific">Mya arenaria</name>
    <name type="common">Soft-shell clam</name>
    <dbReference type="NCBI Taxonomy" id="6604"/>
    <lineage>
        <taxon>Eukaryota</taxon>
        <taxon>Metazoa</taxon>
        <taxon>Spiralia</taxon>
        <taxon>Lophotrochozoa</taxon>
        <taxon>Mollusca</taxon>
        <taxon>Bivalvia</taxon>
        <taxon>Autobranchia</taxon>
        <taxon>Heteroconchia</taxon>
        <taxon>Euheterodonta</taxon>
        <taxon>Imparidentia</taxon>
        <taxon>Neoheterodontei</taxon>
        <taxon>Myida</taxon>
        <taxon>Myoidea</taxon>
        <taxon>Myidae</taxon>
        <taxon>Mya</taxon>
    </lineage>
</organism>
<protein>
    <recommendedName>
        <fullName evidence="4">C2H2-type domain-containing protein</fullName>
    </recommendedName>
</protein>
<name>A0ABY7DXH3_MYAAR</name>
<dbReference type="Proteomes" id="UP001164746">
    <property type="component" value="Chromosome 4"/>
</dbReference>
<dbReference type="InterPro" id="IPR013087">
    <property type="entry name" value="Znf_C2H2_type"/>
</dbReference>
<keyword evidence="1" id="KW-0862">Zinc</keyword>
<reference evidence="5" key="1">
    <citation type="submission" date="2022-11" db="EMBL/GenBank/DDBJ databases">
        <title>Centuries of genome instability and evolution in soft-shell clam transmissible cancer (bioRxiv).</title>
        <authorList>
            <person name="Hart S.F.M."/>
            <person name="Yonemitsu M.A."/>
            <person name="Giersch R.M."/>
            <person name="Beal B.F."/>
            <person name="Arriagada G."/>
            <person name="Davis B.W."/>
            <person name="Ostrander E.A."/>
            <person name="Goff S.P."/>
            <person name="Metzger M.J."/>
        </authorList>
    </citation>
    <scope>NUCLEOTIDE SEQUENCE</scope>
    <source>
        <strain evidence="5">MELC-2E11</strain>
        <tissue evidence="5">Siphon/mantle</tissue>
    </source>
</reference>
<proteinExistence type="predicted"/>
<evidence type="ECO:0000256" key="3">
    <source>
        <dbReference type="SAM" id="MobiDB-lite"/>
    </source>
</evidence>
<evidence type="ECO:0000256" key="2">
    <source>
        <dbReference type="SAM" id="Coils"/>
    </source>
</evidence>
<dbReference type="PROSITE" id="PS00028">
    <property type="entry name" value="ZINC_FINGER_C2H2_1"/>
    <property type="match status" value="1"/>
</dbReference>
<gene>
    <name evidence="5" type="ORF">MAR_007918</name>
</gene>
<dbReference type="PANTHER" id="PTHR47456">
    <property type="entry name" value="PHD-TYPE DOMAIN-CONTAINING PROTEIN"/>
    <property type="match status" value="1"/>
</dbReference>
<feature type="domain" description="C2H2-type" evidence="4">
    <location>
        <begin position="232"/>
        <end position="259"/>
    </location>
</feature>
<keyword evidence="1" id="KW-0479">Metal-binding</keyword>
<accession>A0ABY7DXH3</accession>
<keyword evidence="2" id="KW-0175">Coiled coil</keyword>
<keyword evidence="1" id="KW-0863">Zinc-finger</keyword>
<evidence type="ECO:0000313" key="5">
    <source>
        <dbReference type="EMBL" id="WAR01360.1"/>
    </source>
</evidence>